<dbReference type="GO" id="GO:0006355">
    <property type="term" value="P:regulation of DNA-templated transcription"/>
    <property type="evidence" value="ECO:0007669"/>
    <property type="project" value="InterPro"/>
</dbReference>
<evidence type="ECO:0000256" key="5">
    <source>
        <dbReference type="ARBA" id="ARBA00023015"/>
    </source>
</evidence>
<dbReference type="RefSeq" id="WP_200592353.1">
    <property type="nucleotide sequence ID" value="NZ_JAEPBG010000005.1"/>
</dbReference>
<gene>
    <name evidence="12" type="ORF">JJB74_13175</name>
</gene>
<dbReference type="Gene3D" id="6.10.250.690">
    <property type="match status" value="1"/>
</dbReference>
<keyword evidence="5" id="KW-0805">Transcription regulation</keyword>
<dbReference type="Proteomes" id="UP000622890">
    <property type="component" value="Unassembled WGS sequence"/>
</dbReference>
<dbReference type="GO" id="GO:0000976">
    <property type="term" value="F:transcription cis-regulatory region binding"/>
    <property type="evidence" value="ECO:0007669"/>
    <property type="project" value="TreeGrafter"/>
</dbReference>
<dbReference type="SMART" id="SM00448">
    <property type="entry name" value="REC"/>
    <property type="match status" value="1"/>
</dbReference>
<evidence type="ECO:0000256" key="3">
    <source>
        <dbReference type="ARBA" id="ARBA00022553"/>
    </source>
</evidence>
<dbReference type="AlphaFoldDB" id="A0A934W7H0"/>
<dbReference type="GO" id="GO:0032993">
    <property type="term" value="C:protein-DNA complex"/>
    <property type="evidence" value="ECO:0007669"/>
    <property type="project" value="TreeGrafter"/>
</dbReference>
<sequence>MRILLVEDDRMIGEAVRDSLRAEAYVVDWMQNGSGVDAALAAGHVDLVLLDLGLPGVDGLQILRRLRARPAPEGATPVIVITARDAIESRIAGLDAGADDYLVKPFDVDELAARIRSALRRSSGRAAPDIVLGGVRIRPATREVERDGAPVLLSAREYAIVEALAARPGAILSRAQLEERMYGWGDEVESNAVEVHIHAVRKKLGTDFIRNVRGVGYFVPKPEGA</sequence>
<dbReference type="InterPro" id="IPR011006">
    <property type="entry name" value="CheY-like_superfamily"/>
</dbReference>
<dbReference type="InterPro" id="IPR039420">
    <property type="entry name" value="WalR-like"/>
</dbReference>
<keyword evidence="3 8" id="KW-0597">Phosphoprotein</keyword>
<dbReference type="CDD" id="cd00383">
    <property type="entry name" value="trans_reg_C"/>
    <property type="match status" value="1"/>
</dbReference>
<keyword evidence="13" id="KW-1185">Reference proteome</keyword>
<dbReference type="PROSITE" id="PS50110">
    <property type="entry name" value="RESPONSE_REGULATORY"/>
    <property type="match status" value="1"/>
</dbReference>
<dbReference type="Gene3D" id="3.40.50.2300">
    <property type="match status" value="1"/>
</dbReference>
<keyword evidence="4" id="KW-0902">Two-component regulatory system</keyword>
<dbReference type="GO" id="GO:0000156">
    <property type="term" value="F:phosphorelay response regulator activity"/>
    <property type="evidence" value="ECO:0007669"/>
    <property type="project" value="TreeGrafter"/>
</dbReference>
<dbReference type="Gene3D" id="1.10.10.10">
    <property type="entry name" value="Winged helix-like DNA-binding domain superfamily/Winged helix DNA-binding domain"/>
    <property type="match status" value="1"/>
</dbReference>
<evidence type="ECO:0000256" key="8">
    <source>
        <dbReference type="PROSITE-ProRule" id="PRU00169"/>
    </source>
</evidence>
<dbReference type="PANTHER" id="PTHR48111:SF35">
    <property type="entry name" value="TRANSCRIPTIONAL REGULATORY PROTEIN QSEB"/>
    <property type="match status" value="1"/>
</dbReference>
<dbReference type="SUPFAM" id="SSF52172">
    <property type="entry name" value="CheY-like"/>
    <property type="match status" value="1"/>
</dbReference>
<dbReference type="InterPro" id="IPR001867">
    <property type="entry name" value="OmpR/PhoB-type_DNA-bd"/>
</dbReference>
<evidence type="ECO:0000313" key="12">
    <source>
        <dbReference type="EMBL" id="MBK4735568.1"/>
    </source>
</evidence>
<evidence type="ECO:0000256" key="7">
    <source>
        <dbReference type="ARBA" id="ARBA00023163"/>
    </source>
</evidence>
<dbReference type="SMART" id="SM00862">
    <property type="entry name" value="Trans_reg_C"/>
    <property type="match status" value="1"/>
</dbReference>
<evidence type="ECO:0000259" key="10">
    <source>
        <dbReference type="PROSITE" id="PS50110"/>
    </source>
</evidence>
<evidence type="ECO:0000256" key="2">
    <source>
        <dbReference type="ARBA" id="ARBA00022490"/>
    </source>
</evidence>
<accession>A0A934W7H0</accession>
<proteinExistence type="predicted"/>
<organism evidence="12 13">
    <name type="scientific">Noviherbaspirillum pedocola</name>
    <dbReference type="NCBI Taxonomy" id="2801341"/>
    <lineage>
        <taxon>Bacteria</taxon>
        <taxon>Pseudomonadati</taxon>
        <taxon>Pseudomonadota</taxon>
        <taxon>Betaproteobacteria</taxon>
        <taxon>Burkholderiales</taxon>
        <taxon>Oxalobacteraceae</taxon>
        <taxon>Noviherbaspirillum</taxon>
    </lineage>
</organism>
<protein>
    <submittedName>
        <fullName evidence="12">Response regulator transcription factor</fullName>
    </submittedName>
</protein>
<feature type="DNA-binding region" description="OmpR/PhoB-type" evidence="9">
    <location>
        <begin position="127"/>
        <end position="221"/>
    </location>
</feature>
<feature type="modified residue" description="4-aspartylphosphate" evidence="8">
    <location>
        <position position="51"/>
    </location>
</feature>
<dbReference type="PANTHER" id="PTHR48111">
    <property type="entry name" value="REGULATOR OF RPOS"/>
    <property type="match status" value="1"/>
</dbReference>
<dbReference type="PROSITE" id="PS51755">
    <property type="entry name" value="OMPR_PHOB"/>
    <property type="match status" value="1"/>
</dbReference>
<feature type="domain" description="Response regulatory" evidence="10">
    <location>
        <begin position="2"/>
        <end position="119"/>
    </location>
</feature>
<comment type="subcellular location">
    <subcellularLocation>
        <location evidence="1">Cytoplasm</location>
    </subcellularLocation>
</comment>
<dbReference type="Pfam" id="PF00486">
    <property type="entry name" value="Trans_reg_C"/>
    <property type="match status" value="1"/>
</dbReference>
<evidence type="ECO:0000259" key="11">
    <source>
        <dbReference type="PROSITE" id="PS51755"/>
    </source>
</evidence>
<dbReference type="InterPro" id="IPR001789">
    <property type="entry name" value="Sig_transdc_resp-reg_receiver"/>
</dbReference>
<keyword evidence="6 9" id="KW-0238">DNA-binding</keyword>
<keyword evidence="2" id="KW-0963">Cytoplasm</keyword>
<name>A0A934W7H0_9BURK</name>
<evidence type="ECO:0000313" key="13">
    <source>
        <dbReference type="Proteomes" id="UP000622890"/>
    </source>
</evidence>
<dbReference type="EMBL" id="JAEPBG010000005">
    <property type="protein sequence ID" value="MBK4735568.1"/>
    <property type="molecule type" value="Genomic_DNA"/>
</dbReference>
<dbReference type="InterPro" id="IPR036388">
    <property type="entry name" value="WH-like_DNA-bd_sf"/>
</dbReference>
<dbReference type="GO" id="GO:0005829">
    <property type="term" value="C:cytosol"/>
    <property type="evidence" value="ECO:0007669"/>
    <property type="project" value="TreeGrafter"/>
</dbReference>
<keyword evidence="7" id="KW-0804">Transcription</keyword>
<evidence type="ECO:0000256" key="1">
    <source>
        <dbReference type="ARBA" id="ARBA00004496"/>
    </source>
</evidence>
<evidence type="ECO:0000256" key="9">
    <source>
        <dbReference type="PROSITE-ProRule" id="PRU01091"/>
    </source>
</evidence>
<reference evidence="12" key="1">
    <citation type="submission" date="2021-01" db="EMBL/GenBank/DDBJ databases">
        <title>Genome sequence of strain Noviherbaspirillum sp. DKR-6.</title>
        <authorList>
            <person name="Chaudhary D.K."/>
        </authorList>
    </citation>
    <scope>NUCLEOTIDE SEQUENCE</scope>
    <source>
        <strain evidence="12">DKR-6</strain>
    </source>
</reference>
<feature type="domain" description="OmpR/PhoB-type" evidence="11">
    <location>
        <begin position="127"/>
        <end position="221"/>
    </location>
</feature>
<comment type="caution">
    <text evidence="12">The sequence shown here is derived from an EMBL/GenBank/DDBJ whole genome shotgun (WGS) entry which is preliminary data.</text>
</comment>
<dbReference type="Pfam" id="PF00072">
    <property type="entry name" value="Response_reg"/>
    <property type="match status" value="1"/>
</dbReference>
<evidence type="ECO:0000256" key="6">
    <source>
        <dbReference type="ARBA" id="ARBA00023125"/>
    </source>
</evidence>
<evidence type="ECO:0000256" key="4">
    <source>
        <dbReference type="ARBA" id="ARBA00023012"/>
    </source>
</evidence>